<reference evidence="3 4" key="1">
    <citation type="submission" date="2024-02" db="EMBL/GenBank/DDBJ databases">
        <title>Bacteria isolated from the canopy kelp, Nereocystis luetkeana.</title>
        <authorList>
            <person name="Pfister C.A."/>
            <person name="Younker I.T."/>
            <person name="Light S.H."/>
        </authorList>
    </citation>
    <scope>NUCLEOTIDE SEQUENCE [LARGE SCALE GENOMIC DNA]</scope>
    <source>
        <strain evidence="3 4">TI.1.15</strain>
    </source>
</reference>
<feature type="transmembrane region" description="Helical" evidence="1">
    <location>
        <begin position="6"/>
        <end position="25"/>
    </location>
</feature>
<name>A0ABU9FY20_9VIBR</name>
<dbReference type="PANTHER" id="PTHR33121:SF79">
    <property type="entry name" value="CYCLIC DI-GMP PHOSPHODIESTERASE PDED-RELATED"/>
    <property type="match status" value="1"/>
</dbReference>
<sequence>MSPKILFIPIFISIFSTFVFLNNSLKAREEAFYEEIYDSLKYAEFRKHELITRFKTNSCQSYGDEFSKNLVASVYLIFNGEIICQSGKSLLFNTDSLGEITILPEGLLIKGYVDGINGVYALKLIHREFIEKRTRSIFGDAFEYVEFLEYFDLDEQLVTFGHYDFGGIIARVDIKKSHFVSLFTRTFIIIFALIYWIKVNSNDEKKKLKELRKAIRNRTLHMNYQPIFDNLEEIKGFEALVRWSHPKLGVVTPNEFIPIAEKYRLIDELTDCVFRTVIDELTVSSWRFVGKSIGINVPPTYIQSSANLDKLELYYRELSKLGYIPVIELTERDLISNESIENLQRLKKKGYLIAIDDFGTGYTGLSMLGSLPIDYIKVDRFFINSIERGTVNVQLLETILDLSQKLNLPIVAEGVETSTQAEYLKRHHCQNFQGYWYSKPLEWNETRKYRDDL</sequence>
<keyword evidence="4" id="KW-1185">Reference proteome</keyword>
<feature type="domain" description="EAL" evidence="2">
    <location>
        <begin position="204"/>
        <end position="453"/>
    </location>
</feature>
<comment type="caution">
    <text evidence="3">The sequence shown here is derived from an EMBL/GenBank/DDBJ whole genome shotgun (WGS) entry which is preliminary data.</text>
</comment>
<dbReference type="SMART" id="SM00052">
    <property type="entry name" value="EAL"/>
    <property type="match status" value="1"/>
</dbReference>
<keyword evidence="1" id="KW-0812">Transmembrane</keyword>
<protein>
    <submittedName>
        <fullName evidence="3">EAL domain-containing protein</fullName>
    </submittedName>
</protein>
<dbReference type="SUPFAM" id="SSF141868">
    <property type="entry name" value="EAL domain-like"/>
    <property type="match status" value="1"/>
</dbReference>
<dbReference type="Proteomes" id="UP001377160">
    <property type="component" value="Unassembled WGS sequence"/>
</dbReference>
<dbReference type="InterPro" id="IPR035919">
    <property type="entry name" value="EAL_sf"/>
</dbReference>
<dbReference type="InterPro" id="IPR050706">
    <property type="entry name" value="Cyclic-di-GMP_PDE-like"/>
</dbReference>
<organism evidence="3 4">
    <name type="scientific">Vibrio echinoideorum</name>
    <dbReference type="NCBI Taxonomy" id="2100116"/>
    <lineage>
        <taxon>Bacteria</taxon>
        <taxon>Pseudomonadati</taxon>
        <taxon>Pseudomonadota</taxon>
        <taxon>Gammaproteobacteria</taxon>
        <taxon>Vibrionales</taxon>
        <taxon>Vibrionaceae</taxon>
        <taxon>Vibrio</taxon>
    </lineage>
</organism>
<evidence type="ECO:0000313" key="3">
    <source>
        <dbReference type="EMBL" id="MEL0610304.1"/>
    </source>
</evidence>
<dbReference type="Gene3D" id="3.20.20.450">
    <property type="entry name" value="EAL domain"/>
    <property type="match status" value="1"/>
</dbReference>
<evidence type="ECO:0000259" key="2">
    <source>
        <dbReference type="PROSITE" id="PS50883"/>
    </source>
</evidence>
<keyword evidence="1" id="KW-1133">Transmembrane helix</keyword>
<dbReference type="PROSITE" id="PS50883">
    <property type="entry name" value="EAL"/>
    <property type="match status" value="1"/>
</dbReference>
<gene>
    <name evidence="3" type="ORF">V8Z71_18445</name>
</gene>
<dbReference type="Pfam" id="PF00563">
    <property type="entry name" value="EAL"/>
    <property type="match status" value="1"/>
</dbReference>
<feature type="transmembrane region" description="Helical" evidence="1">
    <location>
        <begin position="179"/>
        <end position="197"/>
    </location>
</feature>
<proteinExistence type="predicted"/>
<accession>A0ABU9FY20</accession>
<dbReference type="CDD" id="cd01948">
    <property type="entry name" value="EAL"/>
    <property type="match status" value="1"/>
</dbReference>
<dbReference type="InterPro" id="IPR001633">
    <property type="entry name" value="EAL_dom"/>
</dbReference>
<evidence type="ECO:0000256" key="1">
    <source>
        <dbReference type="SAM" id="Phobius"/>
    </source>
</evidence>
<dbReference type="RefSeq" id="WP_341635758.1">
    <property type="nucleotide sequence ID" value="NZ_JBANDX010000018.1"/>
</dbReference>
<dbReference type="EMBL" id="JBANDX010000018">
    <property type="protein sequence ID" value="MEL0610304.1"/>
    <property type="molecule type" value="Genomic_DNA"/>
</dbReference>
<evidence type="ECO:0000313" key="4">
    <source>
        <dbReference type="Proteomes" id="UP001377160"/>
    </source>
</evidence>
<keyword evidence="1" id="KW-0472">Membrane</keyword>
<dbReference type="PANTHER" id="PTHR33121">
    <property type="entry name" value="CYCLIC DI-GMP PHOSPHODIESTERASE PDEF"/>
    <property type="match status" value="1"/>
</dbReference>